<dbReference type="InterPro" id="IPR013785">
    <property type="entry name" value="Aldolase_TIM"/>
</dbReference>
<dbReference type="InterPro" id="IPR007197">
    <property type="entry name" value="rSAM"/>
</dbReference>
<dbReference type="SUPFAM" id="SSF102114">
    <property type="entry name" value="Radical SAM enzymes"/>
    <property type="match status" value="1"/>
</dbReference>
<organism evidence="8 9">
    <name type="scientific">Nitratiruptor tergarcus DSM 16512</name>
    <dbReference type="NCBI Taxonomy" id="1069081"/>
    <lineage>
        <taxon>Bacteria</taxon>
        <taxon>Pseudomonadati</taxon>
        <taxon>Campylobacterota</taxon>
        <taxon>Epsilonproteobacteria</taxon>
        <taxon>Nautiliales</taxon>
        <taxon>Nitratiruptoraceae</taxon>
        <taxon>Nitratiruptor</taxon>
    </lineage>
</organism>
<feature type="binding site" evidence="6">
    <location>
        <position position="90"/>
    </location>
    <ligand>
        <name>[4Fe-4S] cluster</name>
        <dbReference type="ChEBI" id="CHEBI:49883"/>
        <note>4Fe-4S-S-AdoMet</note>
    </ligand>
</feature>
<evidence type="ECO:0000256" key="5">
    <source>
        <dbReference type="ARBA" id="ARBA00023014"/>
    </source>
</evidence>
<proteinExistence type="predicted"/>
<dbReference type="EMBL" id="FWWZ01000001">
    <property type="protein sequence ID" value="SMC08559.1"/>
    <property type="molecule type" value="Genomic_DNA"/>
</dbReference>
<keyword evidence="1" id="KW-0004">4Fe-4S</keyword>
<dbReference type="Pfam" id="PF04055">
    <property type="entry name" value="Radical_SAM"/>
    <property type="match status" value="1"/>
</dbReference>
<protein>
    <submittedName>
        <fullName evidence="8">Pyruvate formate lyase activating enzyme</fullName>
    </submittedName>
</protein>
<evidence type="ECO:0000313" key="8">
    <source>
        <dbReference type="EMBL" id="SMC08559.1"/>
    </source>
</evidence>
<evidence type="ECO:0000256" key="4">
    <source>
        <dbReference type="ARBA" id="ARBA00023004"/>
    </source>
</evidence>
<keyword evidence="2 6" id="KW-0949">S-adenosyl-L-methionine</keyword>
<dbReference type="OrthoDB" id="9778883at2"/>
<dbReference type="RefSeq" id="WP_084274834.1">
    <property type="nucleotide sequence ID" value="NZ_AP026671.1"/>
</dbReference>
<reference evidence="9" key="1">
    <citation type="submission" date="2017-04" db="EMBL/GenBank/DDBJ databases">
        <authorList>
            <person name="Varghese N."/>
            <person name="Submissions S."/>
        </authorList>
    </citation>
    <scope>NUCLEOTIDE SEQUENCE [LARGE SCALE GENOMIC DNA]</scope>
    <source>
        <strain evidence="9">DSM 16512</strain>
    </source>
</reference>
<keyword evidence="9" id="KW-1185">Reference proteome</keyword>
<dbReference type="SFLD" id="SFLDG01101">
    <property type="entry name" value="Uncharacterised_Radical_SAM_Su"/>
    <property type="match status" value="1"/>
</dbReference>
<keyword evidence="3 6" id="KW-0479">Metal-binding</keyword>
<evidence type="ECO:0000256" key="1">
    <source>
        <dbReference type="ARBA" id="ARBA00022485"/>
    </source>
</evidence>
<evidence type="ECO:0000259" key="7">
    <source>
        <dbReference type="PROSITE" id="PS51918"/>
    </source>
</evidence>
<dbReference type="PANTHER" id="PTHR30352">
    <property type="entry name" value="PYRUVATE FORMATE-LYASE-ACTIVATING ENZYME"/>
    <property type="match status" value="1"/>
</dbReference>
<dbReference type="GO" id="GO:0016829">
    <property type="term" value="F:lyase activity"/>
    <property type="evidence" value="ECO:0007669"/>
    <property type="project" value="UniProtKB-KW"/>
</dbReference>
<keyword evidence="5 6" id="KW-0411">Iron-sulfur</keyword>
<dbReference type="GO" id="GO:0051539">
    <property type="term" value="F:4 iron, 4 sulfur cluster binding"/>
    <property type="evidence" value="ECO:0007669"/>
    <property type="project" value="UniProtKB-KW"/>
</dbReference>
<keyword evidence="8" id="KW-0670">Pyruvate</keyword>
<dbReference type="STRING" id="1069081.SAMN05660197_0314"/>
<evidence type="ECO:0000256" key="3">
    <source>
        <dbReference type="ARBA" id="ARBA00022723"/>
    </source>
</evidence>
<dbReference type="InterPro" id="IPR058240">
    <property type="entry name" value="rSAM_sf"/>
</dbReference>
<feature type="binding site" evidence="6">
    <location>
        <position position="83"/>
    </location>
    <ligand>
        <name>[4Fe-4S] cluster</name>
        <dbReference type="ChEBI" id="CHEBI:49883"/>
        <note>4Fe-4S-S-AdoMet</note>
    </ligand>
</feature>
<evidence type="ECO:0000313" key="9">
    <source>
        <dbReference type="Proteomes" id="UP000192602"/>
    </source>
</evidence>
<dbReference type="InterPro" id="IPR034457">
    <property type="entry name" value="Organic_radical-activating"/>
</dbReference>
<accession>A0A1W1WQS3</accession>
<dbReference type="InterPro" id="IPR016431">
    <property type="entry name" value="Pyrv-formate_lyase-activ_prd"/>
</dbReference>
<dbReference type="PANTHER" id="PTHR30352:SF5">
    <property type="entry name" value="PYRUVATE FORMATE-LYASE 1-ACTIVATING ENZYME"/>
    <property type="match status" value="1"/>
</dbReference>
<dbReference type="PIRSF" id="PIRSF004869">
    <property type="entry name" value="PflX_prd"/>
    <property type="match status" value="1"/>
</dbReference>
<dbReference type="CDD" id="cd01335">
    <property type="entry name" value="Radical_SAM"/>
    <property type="match status" value="1"/>
</dbReference>
<feature type="domain" description="Radical SAM core" evidence="7">
    <location>
        <begin position="68"/>
        <end position="280"/>
    </location>
</feature>
<keyword evidence="4 6" id="KW-0408">Iron</keyword>
<dbReference type="InterPro" id="IPR027596">
    <property type="entry name" value="AmmeMemoSam_rS"/>
</dbReference>
<dbReference type="GO" id="GO:0046872">
    <property type="term" value="F:metal ion binding"/>
    <property type="evidence" value="ECO:0007669"/>
    <property type="project" value="UniProtKB-KW"/>
</dbReference>
<name>A0A1W1WQS3_9BACT</name>
<feature type="binding site" evidence="6">
    <location>
        <position position="87"/>
    </location>
    <ligand>
        <name>[4Fe-4S] cluster</name>
        <dbReference type="ChEBI" id="CHEBI:49883"/>
        <note>4Fe-4S-S-AdoMet</note>
    </ligand>
</feature>
<dbReference type="AlphaFoldDB" id="A0A1W1WQS3"/>
<dbReference type="PROSITE" id="PS51918">
    <property type="entry name" value="RADICAL_SAM"/>
    <property type="match status" value="1"/>
</dbReference>
<dbReference type="Proteomes" id="UP000192602">
    <property type="component" value="Unassembled WGS sequence"/>
</dbReference>
<gene>
    <name evidence="8" type="ORF">SAMN05660197_0314</name>
</gene>
<comment type="cofactor">
    <cofactor evidence="6">
        <name>[4Fe-4S] cluster</name>
        <dbReference type="ChEBI" id="CHEBI:49883"/>
    </cofactor>
    <text evidence="6">Binds 1 [4Fe-4S] cluster. The cluster is coordinated with 3 cysteines and an exchangeable S-adenosyl-L-methionine.</text>
</comment>
<evidence type="ECO:0000256" key="2">
    <source>
        <dbReference type="ARBA" id="ARBA00022691"/>
    </source>
</evidence>
<dbReference type="SFLD" id="SFLDS00029">
    <property type="entry name" value="Radical_SAM"/>
    <property type="match status" value="1"/>
</dbReference>
<dbReference type="Gene3D" id="3.20.20.70">
    <property type="entry name" value="Aldolase class I"/>
    <property type="match status" value="1"/>
</dbReference>
<sequence length="340" mass="38471">MVADAWLSKELKNGKVLCQACAHACKLEPGEFGKCGVRVNENGKLKSTVYGLAAAAHIDPIEKKPMFHFLPGSTIFSIGTVGCNFCCQFCQNWEISQYPQTNGYKVFGQEMMPETIVKLAKEYGCKSVAYTYNEPIVYFEYTYDTAKLAHEAGLKNVYVTSGFETRKAIDELSPFLDGMNIDIKFFKDESYQKISCARLKPVLQAIEYAHSKGIWIETTTLIIPGINDSDEELRDIARFQANLSKDMPWHISRFHPDYRMLDRPVTPYETLKRAYEIGKAEGLKYIYIGNYPDADRESTYCPKCGFKVIERAGYLGEQVKNHLIDGKCPKCGKVIAGVWQ</sequence>
<dbReference type="NCBIfam" id="TIGR04337">
    <property type="entry name" value="AmmeMemoSam_rS"/>
    <property type="match status" value="1"/>
</dbReference>
<evidence type="ECO:0000256" key="6">
    <source>
        <dbReference type="PIRSR" id="PIRSR004869-50"/>
    </source>
</evidence>
<keyword evidence="8" id="KW-0456">Lyase</keyword>